<dbReference type="PANTHER" id="PTHR48258">
    <property type="entry name" value="DUF4218 DOMAIN-CONTAINING PROTEIN-RELATED"/>
    <property type="match status" value="1"/>
</dbReference>
<dbReference type="Proteomes" id="UP001341281">
    <property type="component" value="Chromosome 01"/>
</dbReference>
<dbReference type="Pfam" id="PF13960">
    <property type="entry name" value="DUF4218"/>
    <property type="match status" value="2"/>
</dbReference>
<evidence type="ECO:0000259" key="1">
    <source>
        <dbReference type="Pfam" id="PF13952"/>
    </source>
</evidence>
<organism evidence="3 4">
    <name type="scientific">Paspalum notatum var. saurae</name>
    <dbReference type="NCBI Taxonomy" id="547442"/>
    <lineage>
        <taxon>Eukaryota</taxon>
        <taxon>Viridiplantae</taxon>
        <taxon>Streptophyta</taxon>
        <taxon>Embryophyta</taxon>
        <taxon>Tracheophyta</taxon>
        <taxon>Spermatophyta</taxon>
        <taxon>Magnoliopsida</taxon>
        <taxon>Liliopsida</taxon>
        <taxon>Poales</taxon>
        <taxon>Poaceae</taxon>
        <taxon>PACMAD clade</taxon>
        <taxon>Panicoideae</taxon>
        <taxon>Andropogonodae</taxon>
        <taxon>Paspaleae</taxon>
        <taxon>Paspalinae</taxon>
        <taxon>Paspalum</taxon>
    </lineage>
</organism>
<dbReference type="EMBL" id="CP144745">
    <property type="protein sequence ID" value="WVZ52395.1"/>
    <property type="molecule type" value="Genomic_DNA"/>
</dbReference>
<feature type="domain" description="DUF4218" evidence="2">
    <location>
        <begin position="189"/>
        <end position="228"/>
    </location>
</feature>
<evidence type="ECO:0000313" key="4">
    <source>
        <dbReference type="Proteomes" id="UP001341281"/>
    </source>
</evidence>
<keyword evidence="4" id="KW-1185">Reference proteome</keyword>
<gene>
    <name evidence="3" type="ORF">U9M48_003458</name>
</gene>
<feature type="domain" description="DUF4216" evidence="1">
    <location>
        <begin position="357"/>
        <end position="423"/>
    </location>
</feature>
<name>A0AAQ3SJX1_PASNO</name>
<dbReference type="InterPro" id="IPR025312">
    <property type="entry name" value="DUF4216"/>
</dbReference>
<dbReference type="InterPro" id="IPR025452">
    <property type="entry name" value="DUF4218"/>
</dbReference>
<evidence type="ECO:0008006" key="5">
    <source>
        <dbReference type="Google" id="ProtNLM"/>
    </source>
</evidence>
<dbReference type="Pfam" id="PF13952">
    <property type="entry name" value="DUF4216"/>
    <property type="match status" value="1"/>
</dbReference>
<evidence type="ECO:0000313" key="3">
    <source>
        <dbReference type="EMBL" id="WVZ52395.1"/>
    </source>
</evidence>
<reference evidence="3 4" key="1">
    <citation type="submission" date="2024-02" db="EMBL/GenBank/DDBJ databases">
        <title>High-quality chromosome-scale genome assembly of Pensacola bahiagrass (Paspalum notatum Flugge var. saurae).</title>
        <authorList>
            <person name="Vega J.M."/>
            <person name="Podio M."/>
            <person name="Orjuela J."/>
            <person name="Siena L.A."/>
            <person name="Pessino S.C."/>
            <person name="Combes M.C."/>
            <person name="Mariac C."/>
            <person name="Albertini E."/>
            <person name="Pupilli F."/>
            <person name="Ortiz J.P.A."/>
            <person name="Leblanc O."/>
        </authorList>
    </citation>
    <scope>NUCLEOTIDE SEQUENCE [LARGE SCALE GENOMIC DNA]</scope>
    <source>
        <strain evidence="3">R1</strain>
        <tissue evidence="3">Leaf</tissue>
    </source>
</reference>
<feature type="domain" description="DUF4218" evidence="2">
    <location>
        <begin position="133"/>
        <end position="187"/>
    </location>
</feature>
<dbReference type="AlphaFoldDB" id="A0AAQ3SJX1"/>
<protein>
    <recommendedName>
        <fullName evidence="5">Transposase</fullName>
    </recommendedName>
</protein>
<proteinExistence type="predicted"/>
<sequence length="574" mass="64880">MHIEKNICDSILGIFLDIEGKTKDSVKARLAMQHLGIRRDQHPLLENACLHRSIHWVRKRTYLCNFLEGVKMPDGYASNIKRCVNVKECKVSGLKTHDCHVIFQKLLPIVVRDILPDDVVIPLIELSRFFNAICSKELSLDDLDNMSNSIAVTLCCLEMVFPLAFFDIMMHLPVHLAEEAKLAGPAMFATKSHPEGSIAEGYISEECMTCCSRFLDDVDTKLNRPERHEGAAVAEPPSGLGIFGKIDYRKRGVSIETLSEMEMQQIRHYLLTNCDEATTWATQLYREGKLSDNMYSLAQGPDHRARIYNRCFINGFLFRTVHVENNLSTQNSGVVVKGDDSSSNMDWYGVIKIIIMLDFPNEKEIVLFQCDWYDVPAANRNKGRGYKKDKYGIINIDTTRLRYVEDPYIMGTQTELVFYVKSQKIQFGLLLIKPRNLFAMPEEPEGDNGGQIDLDSLDVGVEDMNVPYTEENPTTWIWSDMEGLSIDVSVIEKARAECQAEEPCDLEIDSFDEDDDTYIDDGHVAPVVTLLVDDMGDHKKCGNRDSDYGLSVTSVQKSGSSFATGEDCHYAPLE</sequence>
<accession>A0AAQ3SJX1</accession>
<dbReference type="PANTHER" id="PTHR48258:SF7">
    <property type="entry name" value="DUF4216 DOMAIN-CONTAINING PROTEIN"/>
    <property type="match status" value="1"/>
</dbReference>
<evidence type="ECO:0000259" key="2">
    <source>
        <dbReference type="Pfam" id="PF13960"/>
    </source>
</evidence>